<reference evidence="1 2" key="1">
    <citation type="journal article" date="2019" name="Emerg. Microbes Infect.">
        <title>Comprehensive subspecies identification of 175 nontuberculous mycobacteria species based on 7547 genomic profiles.</title>
        <authorList>
            <person name="Matsumoto Y."/>
            <person name="Kinjo T."/>
            <person name="Motooka D."/>
            <person name="Nabeya D."/>
            <person name="Jung N."/>
            <person name="Uechi K."/>
            <person name="Horii T."/>
            <person name="Iida T."/>
            <person name="Fujita J."/>
            <person name="Nakamura S."/>
        </authorList>
    </citation>
    <scope>NUCLEOTIDE SEQUENCE [LARGE SCALE GENOMIC DNA]</scope>
    <source>
        <strain evidence="1 2">JCM 17322</strain>
    </source>
</reference>
<dbReference type="EMBL" id="BLKW01000004">
    <property type="protein sequence ID" value="GFG75504.1"/>
    <property type="molecule type" value="Genomic_DNA"/>
</dbReference>
<organism evidence="1 2">
    <name type="scientific">Mycobacterium botniense</name>
    <dbReference type="NCBI Taxonomy" id="84962"/>
    <lineage>
        <taxon>Bacteria</taxon>
        <taxon>Bacillati</taxon>
        <taxon>Actinomycetota</taxon>
        <taxon>Actinomycetes</taxon>
        <taxon>Mycobacteriales</taxon>
        <taxon>Mycobacteriaceae</taxon>
        <taxon>Mycobacterium</taxon>
    </lineage>
</organism>
<sequence>MSTRQGEAGAAAVAGRPLPVDRIVPVGERVEVVDAGVKSDIRGLVTAGRTVLLEWIADLEVERHHVVRQQDCS</sequence>
<accession>A0A7I9Y0E5</accession>
<evidence type="ECO:0000313" key="1">
    <source>
        <dbReference type="EMBL" id="GFG75504.1"/>
    </source>
</evidence>
<name>A0A7I9Y0E5_9MYCO</name>
<protein>
    <submittedName>
        <fullName evidence="1">Uncharacterized protein</fullName>
    </submittedName>
</protein>
<comment type="caution">
    <text evidence="1">The sequence shown here is derived from an EMBL/GenBank/DDBJ whole genome shotgun (WGS) entry which is preliminary data.</text>
</comment>
<proteinExistence type="predicted"/>
<dbReference type="AlphaFoldDB" id="A0A7I9Y0E5"/>
<evidence type="ECO:0000313" key="2">
    <source>
        <dbReference type="Proteomes" id="UP000465361"/>
    </source>
</evidence>
<gene>
    <name evidence="1" type="ORF">MBOT_28690</name>
</gene>
<dbReference type="Proteomes" id="UP000465361">
    <property type="component" value="Unassembled WGS sequence"/>
</dbReference>
<keyword evidence="2" id="KW-1185">Reference proteome</keyword>